<reference evidence="2 3" key="1">
    <citation type="journal article" date="2024" name="Ann. Entomol. Soc. Am.">
        <title>Genomic analyses of the southern and eastern yellowjacket wasps (Hymenoptera: Vespidae) reveal evolutionary signatures of social life.</title>
        <authorList>
            <person name="Catto M.A."/>
            <person name="Caine P.B."/>
            <person name="Orr S.E."/>
            <person name="Hunt B.G."/>
            <person name="Goodisman M.A.D."/>
        </authorList>
    </citation>
    <scope>NUCLEOTIDE SEQUENCE [LARGE SCALE GENOMIC DNA]</scope>
    <source>
        <strain evidence="2">232</strain>
        <tissue evidence="2">Head and thorax</tissue>
    </source>
</reference>
<gene>
    <name evidence="2" type="ORF">V1477_009961</name>
</gene>
<dbReference type="AlphaFoldDB" id="A0ABD2CB95"/>
<accession>A0ABD2CB95</accession>
<dbReference type="Proteomes" id="UP001607303">
    <property type="component" value="Unassembled WGS sequence"/>
</dbReference>
<evidence type="ECO:0000256" key="1">
    <source>
        <dbReference type="SAM" id="MobiDB-lite"/>
    </source>
</evidence>
<proteinExistence type="predicted"/>
<evidence type="ECO:0000313" key="3">
    <source>
        <dbReference type="Proteomes" id="UP001607303"/>
    </source>
</evidence>
<keyword evidence="3" id="KW-1185">Reference proteome</keyword>
<feature type="compositionally biased region" description="Basic and acidic residues" evidence="1">
    <location>
        <begin position="117"/>
        <end position="149"/>
    </location>
</feature>
<name>A0ABD2CB95_VESMC</name>
<evidence type="ECO:0000313" key="2">
    <source>
        <dbReference type="EMBL" id="KAL2742332.1"/>
    </source>
</evidence>
<protein>
    <submittedName>
        <fullName evidence="2">Uncharacterized protein</fullName>
    </submittedName>
</protein>
<feature type="compositionally biased region" description="Basic and acidic residues" evidence="1">
    <location>
        <begin position="1"/>
        <end position="14"/>
    </location>
</feature>
<feature type="compositionally biased region" description="Low complexity" evidence="1">
    <location>
        <begin position="58"/>
        <end position="108"/>
    </location>
</feature>
<comment type="caution">
    <text evidence="2">The sequence shown here is derived from an EMBL/GenBank/DDBJ whole genome shotgun (WGS) entry which is preliminary data.</text>
</comment>
<feature type="compositionally biased region" description="Acidic residues" evidence="1">
    <location>
        <begin position="15"/>
        <end position="25"/>
    </location>
</feature>
<feature type="region of interest" description="Disordered" evidence="1">
    <location>
        <begin position="1"/>
        <end position="28"/>
    </location>
</feature>
<dbReference type="EMBL" id="JAYRBN010000058">
    <property type="protein sequence ID" value="KAL2742332.1"/>
    <property type="molecule type" value="Genomic_DNA"/>
</dbReference>
<feature type="region of interest" description="Disordered" evidence="1">
    <location>
        <begin position="57"/>
        <end position="160"/>
    </location>
</feature>
<organism evidence="2 3">
    <name type="scientific">Vespula maculifrons</name>
    <name type="common">Eastern yellow jacket</name>
    <name type="synonym">Wasp</name>
    <dbReference type="NCBI Taxonomy" id="7453"/>
    <lineage>
        <taxon>Eukaryota</taxon>
        <taxon>Metazoa</taxon>
        <taxon>Ecdysozoa</taxon>
        <taxon>Arthropoda</taxon>
        <taxon>Hexapoda</taxon>
        <taxon>Insecta</taxon>
        <taxon>Pterygota</taxon>
        <taxon>Neoptera</taxon>
        <taxon>Endopterygota</taxon>
        <taxon>Hymenoptera</taxon>
        <taxon>Apocrita</taxon>
        <taxon>Aculeata</taxon>
        <taxon>Vespoidea</taxon>
        <taxon>Vespidae</taxon>
        <taxon>Vespinae</taxon>
        <taxon>Vespula</taxon>
    </lineage>
</organism>
<sequence>MTTKRTKEDRRYDDDNGNDDNDDKDDDNKLGDCWCWWSVDQFGSGSGLVRASFRRHSSISSISRRNGNSSSNSSSSNGNDNSSNSNSDSRNKSSNGSSNNSSSTTSFHKSNEALVAYDDRQLDVPRRRDAETRRDHPRESTFCVSERRIAAPPVDANQET</sequence>